<accession>A0A841DAG8</accession>
<reference evidence="3 4" key="1">
    <citation type="submission" date="2020-08" db="EMBL/GenBank/DDBJ databases">
        <title>Genomic Encyclopedia of Type Strains, Phase III (KMG-III): the genomes of soil and plant-associated and newly described type strains.</title>
        <authorList>
            <person name="Whitman W."/>
        </authorList>
    </citation>
    <scope>NUCLEOTIDE SEQUENCE [LARGE SCALE GENOMIC DNA]</scope>
    <source>
        <strain evidence="3 4">CECT 3303</strain>
    </source>
</reference>
<dbReference type="CDD" id="cd19088">
    <property type="entry name" value="AKR_AKR13B1"/>
    <property type="match status" value="1"/>
</dbReference>
<dbReference type="SUPFAM" id="SSF51430">
    <property type="entry name" value="NAD(P)-linked oxidoreductase"/>
    <property type="match status" value="1"/>
</dbReference>
<feature type="domain" description="NADP-dependent oxidoreductase" evidence="2">
    <location>
        <begin position="29"/>
        <end position="314"/>
    </location>
</feature>
<dbReference type="InterPro" id="IPR023210">
    <property type="entry name" value="NADP_OxRdtase_dom"/>
</dbReference>
<name>A0A841DAG8_PLAVE</name>
<keyword evidence="4" id="KW-1185">Reference proteome</keyword>
<dbReference type="Proteomes" id="UP000562352">
    <property type="component" value="Unassembled WGS sequence"/>
</dbReference>
<dbReference type="GO" id="GO:0005737">
    <property type="term" value="C:cytoplasm"/>
    <property type="evidence" value="ECO:0007669"/>
    <property type="project" value="TreeGrafter"/>
</dbReference>
<dbReference type="InterPro" id="IPR036812">
    <property type="entry name" value="NAD(P)_OxRdtase_dom_sf"/>
</dbReference>
<gene>
    <name evidence="3" type="ORF">FHS22_006302</name>
</gene>
<keyword evidence="1" id="KW-0560">Oxidoreductase</keyword>
<evidence type="ECO:0000313" key="4">
    <source>
        <dbReference type="Proteomes" id="UP000562352"/>
    </source>
</evidence>
<dbReference type="EMBL" id="JACHJJ010000028">
    <property type="protein sequence ID" value="MBB5967000.1"/>
    <property type="molecule type" value="Genomic_DNA"/>
</dbReference>
<protein>
    <recommendedName>
        <fullName evidence="2">NADP-dependent oxidoreductase domain-containing protein</fullName>
    </recommendedName>
</protein>
<sequence length="315" mass="32999">MTVSVNGDPAGADTPAKALRLAGDLTVGRLGYGAMQLPGPGVWGPPQDHGTALAVLRRAVELGVTHIDTSGFYGPHVANDLIRQALHPYPDDLVIATKVGVVRDGWKGFDAAAEPAQLREQVEENLHRLGRDRLDLVYLRVGGDGLLSPGDTPFAESFGALADLRRRGLIRHLGLSGVTADRLAEARRIAPVAAVQNRFHLFDRSSAGVLSACEDAGIAFTAYFPLAAGMLRPGLDLSQAPPGMAPSAEQLAVLDETAGRYGATRAQVALAWLLGRSPVTLAIPGTSSLAHLEENLAAARLDLAPGDLAALDQLA</sequence>
<dbReference type="PRINTS" id="PR00069">
    <property type="entry name" value="ALDKETRDTASE"/>
</dbReference>
<dbReference type="AlphaFoldDB" id="A0A841DAG8"/>
<dbReference type="Pfam" id="PF00248">
    <property type="entry name" value="Aldo_ket_red"/>
    <property type="match status" value="1"/>
</dbReference>
<dbReference type="Gene3D" id="3.20.20.100">
    <property type="entry name" value="NADP-dependent oxidoreductase domain"/>
    <property type="match status" value="1"/>
</dbReference>
<dbReference type="NCBIfam" id="NF007695">
    <property type="entry name" value="PRK10376.1"/>
    <property type="match status" value="1"/>
</dbReference>
<dbReference type="GO" id="GO:0016491">
    <property type="term" value="F:oxidoreductase activity"/>
    <property type="evidence" value="ECO:0007669"/>
    <property type="project" value="UniProtKB-KW"/>
</dbReference>
<comment type="caution">
    <text evidence="3">The sequence shown here is derived from an EMBL/GenBank/DDBJ whole genome shotgun (WGS) entry which is preliminary data.</text>
</comment>
<evidence type="ECO:0000256" key="1">
    <source>
        <dbReference type="ARBA" id="ARBA00023002"/>
    </source>
</evidence>
<organism evidence="3 4">
    <name type="scientific">Planomonospora venezuelensis</name>
    <dbReference type="NCBI Taxonomy" id="1999"/>
    <lineage>
        <taxon>Bacteria</taxon>
        <taxon>Bacillati</taxon>
        <taxon>Actinomycetota</taxon>
        <taxon>Actinomycetes</taxon>
        <taxon>Streptosporangiales</taxon>
        <taxon>Streptosporangiaceae</taxon>
        <taxon>Planomonospora</taxon>
    </lineage>
</organism>
<evidence type="ECO:0000259" key="2">
    <source>
        <dbReference type="Pfam" id="PF00248"/>
    </source>
</evidence>
<proteinExistence type="predicted"/>
<dbReference type="InterPro" id="IPR020471">
    <property type="entry name" value="AKR"/>
</dbReference>
<dbReference type="InterPro" id="IPR050791">
    <property type="entry name" value="Aldo-Keto_reductase"/>
</dbReference>
<dbReference type="PANTHER" id="PTHR43625">
    <property type="entry name" value="AFLATOXIN B1 ALDEHYDE REDUCTASE"/>
    <property type="match status" value="1"/>
</dbReference>
<dbReference type="RefSeq" id="WP_184947648.1">
    <property type="nucleotide sequence ID" value="NZ_BAAAWZ010000004.1"/>
</dbReference>
<dbReference type="PANTHER" id="PTHR43625:SF40">
    <property type="entry name" value="ALDO-KETO REDUCTASE YAKC [NADP(+)]"/>
    <property type="match status" value="1"/>
</dbReference>
<evidence type="ECO:0000313" key="3">
    <source>
        <dbReference type="EMBL" id="MBB5967000.1"/>
    </source>
</evidence>